<feature type="repeat" description="PPR" evidence="2">
    <location>
        <begin position="258"/>
        <end position="292"/>
    </location>
</feature>
<dbReference type="Pfam" id="PF13041">
    <property type="entry name" value="PPR_2"/>
    <property type="match status" value="2"/>
</dbReference>
<evidence type="ECO:0000256" key="1">
    <source>
        <dbReference type="ARBA" id="ARBA00022737"/>
    </source>
</evidence>
<proteinExistence type="predicted"/>
<evidence type="ECO:0000256" key="3">
    <source>
        <dbReference type="SAM" id="MobiDB-lite"/>
    </source>
</evidence>
<dbReference type="PANTHER" id="PTHR47932:SF50">
    <property type="entry name" value="OS01G0908800 PROTEIN"/>
    <property type="match status" value="1"/>
</dbReference>
<protein>
    <recommendedName>
        <fullName evidence="6">Pentatricopeptide repeat-containing protein</fullName>
    </recommendedName>
</protein>
<feature type="repeat" description="PPR" evidence="2">
    <location>
        <begin position="328"/>
        <end position="362"/>
    </location>
</feature>
<dbReference type="GO" id="GO:0003729">
    <property type="term" value="F:mRNA binding"/>
    <property type="evidence" value="ECO:0007669"/>
    <property type="project" value="TreeGrafter"/>
</dbReference>
<dbReference type="PROSITE" id="PS51375">
    <property type="entry name" value="PPR"/>
    <property type="match status" value="3"/>
</dbReference>
<dbReference type="Proteomes" id="UP000834106">
    <property type="component" value="Chromosome 8"/>
</dbReference>
<evidence type="ECO:0008006" key="6">
    <source>
        <dbReference type="Google" id="ProtNLM"/>
    </source>
</evidence>
<dbReference type="NCBIfam" id="TIGR00756">
    <property type="entry name" value="PPR"/>
    <property type="match status" value="3"/>
</dbReference>
<gene>
    <name evidence="4" type="ORF">FPE_LOCUS13809</name>
</gene>
<sequence>MSRKTAVNGFLKSSNRHPKPPPLPLLLVEPSPSLSSVPSATTQAQLTHLTTLLKTHLKKNPTTITPQELLHFFKSRVRHNPILSHLDFHLFRFVATFDSFRHDHSTFEYMARSLISSNRLDFLASLLQFIAANPCPCSDGIFSCPSTEPIFRVSISSFCRIGRFDDALFAFGIFGMVHEMTELGCEFSGVTCEILVDGLCQRGKETDACDLILDLSRKVVLPKGFDYFGLIESLCQGGNVEKAFEVVDEFWKKSNMPSLIACTTLIEGLRGVGRIDMAFKLMEKMLKDCIVPDSVTFNCLLSDMCHSGRVVEANKLRLLASSKGLEPDGMTYRILISGYSKENRRKEGEVMLDEMLDRGFISDITTYNRLMDGLGKAKKPS</sequence>
<feature type="repeat" description="PPR" evidence="2">
    <location>
        <begin position="293"/>
        <end position="327"/>
    </location>
</feature>
<keyword evidence="1" id="KW-0677">Repeat</keyword>
<evidence type="ECO:0000313" key="5">
    <source>
        <dbReference type="Proteomes" id="UP000834106"/>
    </source>
</evidence>
<name>A0AAD1ZBF1_9LAMI</name>
<accession>A0AAD1ZBF1</accession>
<dbReference type="InterPro" id="IPR002885">
    <property type="entry name" value="PPR_rpt"/>
</dbReference>
<reference evidence="4" key="1">
    <citation type="submission" date="2023-05" db="EMBL/GenBank/DDBJ databases">
        <authorList>
            <person name="Huff M."/>
        </authorList>
    </citation>
    <scope>NUCLEOTIDE SEQUENCE</scope>
</reference>
<evidence type="ECO:0000313" key="4">
    <source>
        <dbReference type="EMBL" id="CAI9766379.1"/>
    </source>
</evidence>
<dbReference type="EMBL" id="OU503043">
    <property type="protein sequence ID" value="CAI9766379.1"/>
    <property type="molecule type" value="Genomic_DNA"/>
</dbReference>
<dbReference type="PANTHER" id="PTHR47932">
    <property type="entry name" value="ATPASE EXPRESSION PROTEIN 3"/>
    <property type="match status" value="1"/>
</dbReference>
<evidence type="ECO:0000256" key="2">
    <source>
        <dbReference type="PROSITE-ProRule" id="PRU00708"/>
    </source>
</evidence>
<dbReference type="Pfam" id="PF01535">
    <property type="entry name" value="PPR"/>
    <property type="match status" value="1"/>
</dbReference>
<feature type="region of interest" description="Disordered" evidence="3">
    <location>
        <begin position="1"/>
        <end position="23"/>
    </location>
</feature>
<organism evidence="4 5">
    <name type="scientific">Fraxinus pennsylvanica</name>
    <dbReference type="NCBI Taxonomy" id="56036"/>
    <lineage>
        <taxon>Eukaryota</taxon>
        <taxon>Viridiplantae</taxon>
        <taxon>Streptophyta</taxon>
        <taxon>Embryophyta</taxon>
        <taxon>Tracheophyta</taxon>
        <taxon>Spermatophyta</taxon>
        <taxon>Magnoliopsida</taxon>
        <taxon>eudicotyledons</taxon>
        <taxon>Gunneridae</taxon>
        <taxon>Pentapetalae</taxon>
        <taxon>asterids</taxon>
        <taxon>lamiids</taxon>
        <taxon>Lamiales</taxon>
        <taxon>Oleaceae</taxon>
        <taxon>Oleeae</taxon>
        <taxon>Fraxinus</taxon>
    </lineage>
</organism>
<dbReference type="AlphaFoldDB" id="A0AAD1ZBF1"/>
<dbReference type="Gene3D" id="1.25.40.10">
    <property type="entry name" value="Tetratricopeptide repeat domain"/>
    <property type="match status" value="3"/>
</dbReference>
<keyword evidence="5" id="KW-1185">Reference proteome</keyword>
<dbReference type="InterPro" id="IPR011990">
    <property type="entry name" value="TPR-like_helical_dom_sf"/>
</dbReference>